<evidence type="ECO:0000313" key="2">
    <source>
        <dbReference type="Proteomes" id="UP000220102"/>
    </source>
</evidence>
<proteinExistence type="predicted"/>
<dbReference type="OrthoDB" id="155998at2"/>
<dbReference type="InterPro" id="IPR036390">
    <property type="entry name" value="WH_DNA-bd_sf"/>
</dbReference>
<dbReference type="RefSeq" id="WP_098073796.1">
    <property type="nucleotide sequence ID" value="NZ_PDEQ01000001.1"/>
</dbReference>
<dbReference type="EMBL" id="PDEQ01000001">
    <property type="protein sequence ID" value="PEN14898.1"/>
    <property type="molecule type" value="Genomic_DNA"/>
</dbReference>
<dbReference type="GO" id="GO:0003700">
    <property type="term" value="F:DNA-binding transcription factor activity"/>
    <property type="evidence" value="ECO:0007669"/>
    <property type="project" value="InterPro"/>
</dbReference>
<evidence type="ECO:0000313" key="1">
    <source>
        <dbReference type="EMBL" id="PEN14898.1"/>
    </source>
</evidence>
<dbReference type="Gene3D" id="1.10.10.10">
    <property type="entry name" value="Winged helix-like DNA-binding domain superfamily/Winged helix DNA-binding domain"/>
    <property type="match status" value="1"/>
</dbReference>
<dbReference type="SUPFAM" id="SSF46785">
    <property type="entry name" value="Winged helix' DNA-binding domain"/>
    <property type="match status" value="1"/>
</dbReference>
<dbReference type="Pfam" id="PF13412">
    <property type="entry name" value="HTH_24"/>
    <property type="match status" value="1"/>
</dbReference>
<gene>
    <name evidence="1" type="ORF">CRI94_00970</name>
</gene>
<dbReference type="InterPro" id="IPR036388">
    <property type="entry name" value="WH-like_DNA-bd_sf"/>
</dbReference>
<dbReference type="AlphaFoldDB" id="A0A2A8D2L5"/>
<keyword evidence="2" id="KW-1185">Reference proteome</keyword>
<name>A0A2A8D2L5_9BACT</name>
<protein>
    <submittedName>
        <fullName evidence="1">Transcriptional regulator</fullName>
    </submittedName>
</protein>
<dbReference type="Proteomes" id="UP000220102">
    <property type="component" value="Unassembled WGS sequence"/>
</dbReference>
<dbReference type="InterPro" id="IPR011991">
    <property type="entry name" value="ArsR-like_HTH"/>
</dbReference>
<organism evidence="1 2">
    <name type="scientific">Longibacter salinarum</name>
    <dbReference type="NCBI Taxonomy" id="1850348"/>
    <lineage>
        <taxon>Bacteria</taxon>
        <taxon>Pseudomonadati</taxon>
        <taxon>Rhodothermota</taxon>
        <taxon>Rhodothermia</taxon>
        <taxon>Rhodothermales</taxon>
        <taxon>Salisaetaceae</taxon>
        <taxon>Longibacter</taxon>
    </lineage>
</organism>
<dbReference type="CDD" id="cd00090">
    <property type="entry name" value="HTH_ARSR"/>
    <property type="match status" value="1"/>
</dbReference>
<reference evidence="1 2" key="1">
    <citation type="submission" date="2017-10" db="EMBL/GenBank/DDBJ databases">
        <title>Draft genome of Longibacter Salinarum.</title>
        <authorList>
            <person name="Goh K.M."/>
            <person name="Shamsir M.S."/>
            <person name="Lim S.W."/>
        </authorList>
    </citation>
    <scope>NUCLEOTIDE SEQUENCE [LARGE SCALE GENOMIC DNA]</scope>
    <source>
        <strain evidence="1 2">KCTC 52045</strain>
    </source>
</reference>
<comment type="caution">
    <text evidence="1">The sequence shown here is derived from an EMBL/GenBank/DDBJ whole genome shotgun (WGS) entry which is preliminary data.</text>
</comment>
<sequence length="218" mass="24448">MSALDLVSSDTRRELLRLVKQKGSLSLDEGMEALGMARTTVREHLLRLERKGLVERSTVRSGRGRPSLLYTITAKANVLFPTRDDELMNDLLTFLNDQGAGDLVTAFFESYWGERTERVERRLEDVGEDDVDARVELLRDILEEEGFMPKIDRTADGITIRECNCPFPESVKQTQVPCNLEVAFYESVLGVEVERSAYIPSGDAACTYHVDTKGPGEA</sequence>
<accession>A0A2A8D2L5</accession>